<evidence type="ECO:0000313" key="3">
    <source>
        <dbReference type="EMBL" id="ODR95893.1"/>
    </source>
</evidence>
<proteinExistence type="inferred from homology"/>
<evidence type="ECO:0000256" key="1">
    <source>
        <dbReference type="ARBA" id="ARBA00037999"/>
    </source>
</evidence>
<keyword evidence="4" id="KW-1185">Reference proteome</keyword>
<accession>A0A1E3VQU8</accession>
<dbReference type="PANTHER" id="PTHR30244">
    <property type="entry name" value="TRANSAMINASE"/>
    <property type="match status" value="1"/>
</dbReference>
<comment type="similarity">
    <text evidence="1 2">Belongs to the DegT/DnrJ/EryC1 family.</text>
</comment>
<reference evidence="3 4" key="1">
    <citation type="journal article" date="2016" name="Environ. Microbiol.">
        <title>New Methyloceanibacter diversity from North Sea sediments includes methanotroph containing solely the soluble methane monooxygenase.</title>
        <authorList>
            <person name="Vekeman B."/>
            <person name="Kerckhof F.M."/>
            <person name="Cremers G."/>
            <person name="de Vos P."/>
            <person name="Vandamme P."/>
            <person name="Boon N."/>
            <person name="Op den Camp H.J."/>
            <person name="Heylen K."/>
        </authorList>
    </citation>
    <scope>NUCLEOTIDE SEQUENCE [LARGE SCALE GENOMIC DNA]</scope>
    <source>
        <strain evidence="3 4">R-67176</strain>
    </source>
</reference>
<dbReference type="EMBL" id="LPWE01000010">
    <property type="protein sequence ID" value="ODR95893.1"/>
    <property type="molecule type" value="Genomic_DNA"/>
</dbReference>
<dbReference type="Gene3D" id="3.40.640.10">
    <property type="entry name" value="Type I PLP-dependent aspartate aminotransferase-like (Major domain)"/>
    <property type="match status" value="1"/>
</dbReference>
<dbReference type="GO" id="GO:0030170">
    <property type="term" value="F:pyridoxal phosphate binding"/>
    <property type="evidence" value="ECO:0007669"/>
    <property type="project" value="TreeGrafter"/>
</dbReference>
<dbReference type="AlphaFoldDB" id="A0A1E3VQU8"/>
<dbReference type="PANTHER" id="PTHR30244:SF34">
    <property type="entry name" value="DTDP-4-AMINO-4,6-DIDEOXYGALACTOSE TRANSAMINASE"/>
    <property type="match status" value="1"/>
</dbReference>
<gene>
    <name evidence="3" type="ORF">AUC70_03280</name>
</gene>
<dbReference type="RefSeq" id="WP_069444084.1">
    <property type="nucleotide sequence ID" value="NZ_LPWE01000010.1"/>
</dbReference>
<dbReference type="InterPro" id="IPR000653">
    <property type="entry name" value="DegT/StrS_aminotransferase"/>
</dbReference>
<sequence>MPSPARLDYVDDILADIVAGYDLLQATEKPGMVSFVEAKPTYAERWTQFLRSSESVNRWSNRGPVWYALSRAYERYFSNLSGKKVVPCANGGIALEALAKLHELRENRPLRWCVSAFSFANAGRGYFANSLKLDCDEQGVLSRSELERADPDTFDGIIVTNPFGILKDFDPLVSWQKENGKHLLIDNAAGISHNIPNLSYQAFSLHHTKPFGFGEGGLAVVAEDEFETFLRLLEYTPLDQVETPYWVNNGKLSELACAAHLSRLECAPEWLPLYEIQAARIKVIAEGLGLVPLLSGSGPAMSLPFLAPHAIDADALRNNKLVLGKYYKPLAAAETCAHIYSRIINIPSHPGVSQLSREDLERTLTEVLEAH</sequence>
<dbReference type="SUPFAM" id="SSF53383">
    <property type="entry name" value="PLP-dependent transferases"/>
    <property type="match status" value="1"/>
</dbReference>
<dbReference type="Pfam" id="PF01041">
    <property type="entry name" value="DegT_DnrJ_EryC1"/>
    <property type="match status" value="1"/>
</dbReference>
<evidence type="ECO:0000313" key="4">
    <source>
        <dbReference type="Proteomes" id="UP000094172"/>
    </source>
</evidence>
<dbReference type="InterPro" id="IPR015424">
    <property type="entry name" value="PyrdxlP-dep_Trfase"/>
</dbReference>
<dbReference type="GO" id="GO:0000271">
    <property type="term" value="P:polysaccharide biosynthetic process"/>
    <property type="evidence" value="ECO:0007669"/>
    <property type="project" value="TreeGrafter"/>
</dbReference>
<name>A0A1E3VQU8_9HYPH</name>
<dbReference type="InterPro" id="IPR015421">
    <property type="entry name" value="PyrdxlP-dep_Trfase_major"/>
</dbReference>
<dbReference type="GO" id="GO:0008483">
    <property type="term" value="F:transaminase activity"/>
    <property type="evidence" value="ECO:0007669"/>
    <property type="project" value="TreeGrafter"/>
</dbReference>
<evidence type="ECO:0008006" key="5">
    <source>
        <dbReference type="Google" id="ProtNLM"/>
    </source>
</evidence>
<evidence type="ECO:0000256" key="2">
    <source>
        <dbReference type="RuleBase" id="RU004508"/>
    </source>
</evidence>
<keyword evidence="2" id="KW-0663">Pyridoxal phosphate</keyword>
<dbReference type="STRING" id="1774970.AUC70_03280"/>
<comment type="caution">
    <text evidence="3">The sequence shown here is derived from an EMBL/GenBank/DDBJ whole genome shotgun (WGS) entry which is preliminary data.</text>
</comment>
<protein>
    <recommendedName>
        <fullName evidence="5">Aminotransferase class I/classII domain-containing protein</fullName>
    </recommendedName>
</protein>
<organism evidence="3 4">
    <name type="scientific">Methyloceanibacter stevinii</name>
    <dbReference type="NCBI Taxonomy" id="1774970"/>
    <lineage>
        <taxon>Bacteria</taxon>
        <taxon>Pseudomonadati</taxon>
        <taxon>Pseudomonadota</taxon>
        <taxon>Alphaproteobacteria</taxon>
        <taxon>Hyphomicrobiales</taxon>
        <taxon>Hyphomicrobiaceae</taxon>
        <taxon>Methyloceanibacter</taxon>
    </lineage>
</organism>
<dbReference type="Proteomes" id="UP000094172">
    <property type="component" value="Unassembled WGS sequence"/>
</dbReference>